<dbReference type="HOGENOM" id="CLU_036001_2_1_1"/>
<evidence type="ECO:0000256" key="5">
    <source>
        <dbReference type="ARBA" id="ARBA00048204"/>
    </source>
</evidence>
<evidence type="ECO:0000313" key="9">
    <source>
        <dbReference type="Proteomes" id="UP000027073"/>
    </source>
</evidence>
<dbReference type="EMBL" id="KL198010">
    <property type="protein sequence ID" value="KDQ25460.1"/>
    <property type="molecule type" value="Genomic_DNA"/>
</dbReference>
<organism evidence="8 9">
    <name type="scientific">Pleurotus ostreatus (strain PC15)</name>
    <name type="common">Oyster mushroom</name>
    <dbReference type="NCBI Taxonomy" id="1137138"/>
    <lineage>
        <taxon>Eukaryota</taxon>
        <taxon>Fungi</taxon>
        <taxon>Dikarya</taxon>
        <taxon>Basidiomycota</taxon>
        <taxon>Agaricomycotina</taxon>
        <taxon>Agaricomycetes</taxon>
        <taxon>Agaricomycetidae</taxon>
        <taxon>Agaricales</taxon>
        <taxon>Pleurotineae</taxon>
        <taxon>Pleurotaceae</taxon>
        <taxon>Pleurotus</taxon>
    </lineage>
</organism>
<dbReference type="VEuPathDB" id="FungiDB:PLEOSDRAFT_1106388"/>
<dbReference type="EC" id="3.2.2.-" evidence="6"/>
<dbReference type="PANTHER" id="PTHR21314:SF0">
    <property type="entry name" value="QUEUOSINE 5'-PHOSPHATE N-GLYCOSYLASE_HYDROLASE"/>
    <property type="match status" value="1"/>
</dbReference>
<evidence type="ECO:0000256" key="6">
    <source>
        <dbReference type="RuleBase" id="RU365002"/>
    </source>
</evidence>
<evidence type="ECO:0000256" key="2">
    <source>
        <dbReference type="ARBA" id="ARBA00035119"/>
    </source>
</evidence>
<evidence type="ECO:0000256" key="3">
    <source>
        <dbReference type="ARBA" id="ARBA00035306"/>
    </source>
</evidence>
<keyword evidence="1 6" id="KW-0378">Hydrolase</keyword>
<dbReference type="Proteomes" id="UP000027073">
    <property type="component" value="Unassembled WGS sequence"/>
</dbReference>
<dbReference type="OrthoDB" id="416777at2759"/>
<dbReference type="Pfam" id="PF10343">
    <property type="entry name" value="Q_salvage"/>
    <property type="match status" value="1"/>
</dbReference>
<evidence type="ECO:0000313" key="8">
    <source>
        <dbReference type="EMBL" id="KDQ25460.1"/>
    </source>
</evidence>
<dbReference type="STRING" id="1137138.A0A067NER6"/>
<dbReference type="FunCoup" id="A0A067NER6">
    <property type="interactions" value="218"/>
</dbReference>
<reference evidence="9" key="1">
    <citation type="journal article" date="2014" name="Proc. Natl. Acad. Sci. U.S.A.">
        <title>Extensive sampling of basidiomycete genomes demonstrates inadequacy of the white-rot/brown-rot paradigm for wood decay fungi.</title>
        <authorList>
            <person name="Riley R."/>
            <person name="Salamov A.A."/>
            <person name="Brown D.W."/>
            <person name="Nagy L.G."/>
            <person name="Floudas D."/>
            <person name="Held B.W."/>
            <person name="Levasseur A."/>
            <person name="Lombard V."/>
            <person name="Morin E."/>
            <person name="Otillar R."/>
            <person name="Lindquist E.A."/>
            <person name="Sun H."/>
            <person name="LaButti K.M."/>
            <person name="Schmutz J."/>
            <person name="Jabbour D."/>
            <person name="Luo H."/>
            <person name="Baker S.E."/>
            <person name="Pisabarro A.G."/>
            <person name="Walton J.D."/>
            <person name="Blanchette R.A."/>
            <person name="Henrissat B."/>
            <person name="Martin F."/>
            <person name="Cullen D."/>
            <person name="Hibbett D.S."/>
            <person name="Grigoriev I.V."/>
        </authorList>
    </citation>
    <scope>NUCLEOTIDE SEQUENCE [LARGE SCALE GENOMIC DNA]</scope>
    <source>
        <strain evidence="9">PC15</strain>
    </source>
</reference>
<dbReference type="GO" id="GO:0006400">
    <property type="term" value="P:tRNA modification"/>
    <property type="evidence" value="ECO:0007669"/>
    <property type="project" value="TreeGrafter"/>
</dbReference>
<gene>
    <name evidence="8" type="ORF">PLEOSDRAFT_1106388</name>
</gene>
<proteinExistence type="inferred from homology"/>
<name>A0A067NER6_PLEO1</name>
<feature type="region of interest" description="Disordered" evidence="7">
    <location>
        <begin position="1"/>
        <end position="35"/>
    </location>
</feature>
<dbReference type="AlphaFoldDB" id="A0A067NER6"/>
<sequence length="436" mass="49462">MTVTILEPASEHISYSRSKEKDEDTGNGQTEENPVIASTEYAFQKTNLVHVSDDGVKIAARYIYHNLKVRSYTPRTSRRSHPLHICPPEPFNPLDPFNKSVLDWTFLIAALNFSFWSERADEDRYGVEWREGWEGAAAERMKVHTGYWSLVVALNRGEYCDVSNKLNLSKLAVADDGIPITDPKFYSSDILCPDSLIEHIFRPVEGCSETIPLLQSRIAIMREVGHILCMNFGGSFKGFMDAFQSRCNNEGTALQLVKMVTETFPSFRDEVWYEGRRVYLWKRAQILVAETWAAFYPPSPPSPSNPHPLFPGPRGACIHQLTMFADYRVPQILHHLRILEYPPSLLSLLHAGAALEYGSREDLSLRSASIVAVERVREEICCLMRENGEDEDGVTSVLIDFYLWDLAKEIETGDGNVEGIQTVAVAPIHRTRSIWY</sequence>
<comment type="catalytic activity">
    <reaction evidence="5 6">
        <text>queuosine 5'-phosphate + H2O = queuine + D-ribose 5-phosphate</text>
        <dbReference type="Rhea" id="RHEA:75387"/>
        <dbReference type="ChEBI" id="CHEBI:15377"/>
        <dbReference type="ChEBI" id="CHEBI:17433"/>
        <dbReference type="ChEBI" id="CHEBI:78346"/>
        <dbReference type="ChEBI" id="CHEBI:194371"/>
    </reaction>
    <physiologicalReaction direction="left-to-right" evidence="5 6">
        <dbReference type="Rhea" id="RHEA:75388"/>
    </physiologicalReaction>
</comment>
<dbReference type="InterPro" id="IPR019438">
    <property type="entry name" value="Q_salvage"/>
</dbReference>
<accession>A0A067NER6</accession>
<evidence type="ECO:0000256" key="7">
    <source>
        <dbReference type="SAM" id="MobiDB-lite"/>
    </source>
</evidence>
<dbReference type="InParanoid" id="A0A067NER6"/>
<comment type="function">
    <text evidence="6">Catalyzes the hydrolysis of queuosine 5'-phosphate, releasing the nucleobase queuine (q). Is required for salvage of queuine from exogenous queuosine (Q) that is imported and then converted to queuosine 5'-phosphate intracellularly.</text>
</comment>
<comment type="similarity">
    <text evidence="2 6">Belongs to the QNG1 protein family.</text>
</comment>
<dbReference type="GO" id="GO:0016787">
    <property type="term" value="F:hydrolase activity"/>
    <property type="evidence" value="ECO:0007669"/>
    <property type="project" value="UniProtKB-KW"/>
</dbReference>
<dbReference type="PANTHER" id="PTHR21314">
    <property type="entry name" value="QUEUOSINE 5'-PHOSPHATE N-GLYCOSYLASE_HYDROLASE-RELATED"/>
    <property type="match status" value="1"/>
</dbReference>
<evidence type="ECO:0000256" key="4">
    <source>
        <dbReference type="ARBA" id="ARBA00035393"/>
    </source>
</evidence>
<evidence type="ECO:0000256" key="1">
    <source>
        <dbReference type="ARBA" id="ARBA00022801"/>
    </source>
</evidence>
<protein>
    <recommendedName>
        <fullName evidence="3 6">Queuosine 5'-phosphate N-glycosylase/hydrolase</fullName>
        <ecNumber evidence="6">3.2.2.-</ecNumber>
    </recommendedName>
    <alternativeName>
        <fullName evidence="4 6">Queuosine-nucleotide N-glycosylase/hydrolase</fullName>
    </alternativeName>
</protein>